<dbReference type="InterPro" id="IPR011063">
    <property type="entry name" value="TilS/TtcA_N"/>
</dbReference>
<sequence>MEQVFFRANPELLTDQKLLLAVSTGVDSMVLLDLLEQRGKNIGIAHVNHQLRPESDAEAAFLREYCDRHQLPFYLKVWEQPAQKNIEAEARKIRYEFFEKIMREEGYSLLLTAHHGDDQLETLLMRLTRGGSLAGHSGIARLQSFGNGRLLRPLLPFSKEQIYDYAKEKQLNYFEDSTNTSSDYFRNRIRQSVVPALKKENPQVLTHAQQFHQQLVWADQLIAELLKENLRNVEFADQRWSFSKETLPAERGARYYFLTAFFQQAEAQTKVAVSQQQLFMLLDQIEQGNSQWTVDLGAHWQFVRRYQHYYLEKQQLINDGTYQLAENEQCLLSDGSRVRLSSSRELTKAELYQVSLPGALKLPLTIRRRQPGDRIRLTETLTKRVSRYFIDKKIPADQRANAWVVADSAGEIVAILPFVNSYLSIADETDRIHYILDYTL</sequence>
<evidence type="ECO:0000256" key="4">
    <source>
        <dbReference type="ARBA" id="ARBA00022694"/>
    </source>
</evidence>
<reference evidence="10" key="1">
    <citation type="submission" date="2023-03" db="EMBL/GenBank/DDBJ databases">
        <authorList>
            <person name="Shen W."/>
            <person name="Cai J."/>
        </authorList>
    </citation>
    <scope>NUCLEOTIDE SEQUENCE</scope>
    <source>
        <strain evidence="10">P69-2</strain>
    </source>
</reference>
<dbReference type="Pfam" id="PF01171">
    <property type="entry name" value="ATP_bind_3"/>
    <property type="match status" value="1"/>
</dbReference>
<name>A0AAE4I2A1_9ENTE</name>
<comment type="subcellular location">
    <subcellularLocation>
        <location evidence="1 8">Cytoplasm</location>
    </subcellularLocation>
</comment>
<feature type="domain" description="Lysidine-tRNA(Ile) synthetase C-terminal" evidence="9">
    <location>
        <begin position="364"/>
        <end position="438"/>
    </location>
</feature>
<dbReference type="PANTHER" id="PTHR43033:SF1">
    <property type="entry name" value="TRNA(ILE)-LYSIDINE SYNTHASE-RELATED"/>
    <property type="match status" value="1"/>
</dbReference>
<organism evidence="10 11">
    <name type="scientific">Enterococcus pseudoavium</name>
    <dbReference type="NCBI Taxonomy" id="44007"/>
    <lineage>
        <taxon>Bacteria</taxon>
        <taxon>Bacillati</taxon>
        <taxon>Bacillota</taxon>
        <taxon>Bacilli</taxon>
        <taxon>Lactobacillales</taxon>
        <taxon>Enterococcaceae</taxon>
        <taxon>Enterococcus</taxon>
    </lineage>
</organism>
<comment type="catalytic activity">
    <reaction evidence="7 8">
        <text>cytidine(34) in tRNA(Ile2) + L-lysine + ATP = lysidine(34) in tRNA(Ile2) + AMP + diphosphate + H(+)</text>
        <dbReference type="Rhea" id="RHEA:43744"/>
        <dbReference type="Rhea" id="RHEA-COMP:10625"/>
        <dbReference type="Rhea" id="RHEA-COMP:10670"/>
        <dbReference type="ChEBI" id="CHEBI:15378"/>
        <dbReference type="ChEBI" id="CHEBI:30616"/>
        <dbReference type="ChEBI" id="CHEBI:32551"/>
        <dbReference type="ChEBI" id="CHEBI:33019"/>
        <dbReference type="ChEBI" id="CHEBI:82748"/>
        <dbReference type="ChEBI" id="CHEBI:83665"/>
        <dbReference type="ChEBI" id="CHEBI:456215"/>
        <dbReference type="EC" id="6.3.4.19"/>
    </reaction>
</comment>
<evidence type="ECO:0000256" key="5">
    <source>
        <dbReference type="ARBA" id="ARBA00022741"/>
    </source>
</evidence>
<dbReference type="PANTHER" id="PTHR43033">
    <property type="entry name" value="TRNA(ILE)-LYSIDINE SYNTHASE-RELATED"/>
    <property type="match status" value="1"/>
</dbReference>
<dbReference type="InterPro" id="IPR012094">
    <property type="entry name" value="tRNA_Ile_lys_synt"/>
</dbReference>
<dbReference type="InterPro" id="IPR012795">
    <property type="entry name" value="tRNA_Ile_lys_synt_N"/>
</dbReference>
<dbReference type="Gene3D" id="3.40.50.620">
    <property type="entry name" value="HUPs"/>
    <property type="match status" value="1"/>
</dbReference>
<keyword evidence="6" id="KW-0067">ATP-binding</keyword>
<keyword evidence="5" id="KW-0547">Nucleotide-binding</keyword>
<gene>
    <name evidence="8 10" type="primary">tilS</name>
    <name evidence="10" type="ORF">P7H00_05185</name>
</gene>
<evidence type="ECO:0000256" key="8">
    <source>
        <dbReference type="HAMAP-Rule" id="MF_01161"/>
    </source>
</evidence>
<dbReference type="InterPro" id="IPR014729">
    <property type="entry name" value="Rossmann-like_a/b/a_fold"/>
</dbReference>
<keyword evidence="4 8" id="KW-0819">tRNA processing</keyword>
<evidence type="ECO:0000256" key="6">
    <source>
        <dbReference type="ARBA" id="ARBA00022840"/>
    </source>
</evidence>
<accession>A0AAE4I2A1</accession>
<dbReference type="SUPFAM" id="SSF56037">
    <property type="entry name" value="PheT/TilS domain"/>
    <property type="match status" value="1"/>
</dbReference>
<dbReference type="GO" id="GO:0005737">
    <property type="term" value="C:cytoplasm"/>
    <property type="evidence" value="ECO:0007669"/>
    <property type="project" value="UniProtKB-SubCell"/>
</dbReference>
<dbReference type="SUPFAM" id="SSF52402">
    <property type="entry name" value="Adenine nucleotide alpha hydrolases-like"/>
    <property type="match status" value="1"/>
</dbReference>
<dbReference type="GO" id="GO:0006400">
    <property type="term" value="P:tRNA modification"/>
    <property type="evidence" value="ECO:0007669"/>
    <property type="project" value="UniProtKB-UniRule"/>
</dbReference>
<evidence type="ECO:0000256" key="2">
    <source>
        <dbReference type="ARBA" id="ARBA00022490"/>
    </source>
</evidence>
<dbReference type="Proteomes" id="UP001180842">
    <property type="component" value="Unassembled WGS sequence"/>
</dbReference>
<keyword evidence="2 8" id="KW-0963">Cytoplasm</keyword>
<keyword evidence="3 8" id="KW-0436">Ligase</keyword>
<evidence type="ECO:0000256" key="3">
    <source>
        <dbReference type="ARBA" id="ARBA00022598"/>
    </source>
</evidence>
<evidence type="ECO:0000256" key="7">
    <source>
        <dbReference type="ARBA" id="ARBA00048539"/>
    </source>
</evidence>
<dbReference type="EMBL" id="JARQAI010000004">
    <property type="protein sequence ID" value="MDT2736529.1"/>
    <property type="molecule type" value="Genomic_DNA"/>
</dbReference>
<dbReference type="NCBIfam" id="TIGR02433">
    <property type="entry name" value="lysidine_TilS_C"/>
    <property type="match status" value="1"/>
</dbReference>
<comment type="similarity">
    <text evidence="8">Belongs to the tRNA(Ile)-lysidine synthase family.</text>
</comment>
<dbReference type="CDD" id="cd01992">
    <property type="entry name" value="TilS_N"/>
    <property type="match status" value="1"/>
</dbReference>
<proteinExistence type="inferred from homology"/>
<dbReference type="GO" id="GO:0032267">
    <property type="term" value="F:tRNA(Ile)-lysidine synthase activity"/>
    <property type="evidence" value="ECO:0007669"/>
    <property type="project" value="UniProtKB-EC"/>
</dbReference>
<comment type="function">
    <text evidence="8">Ligates lysine onto the cytidine present at position 34 of the AUA codon-specific tRNA(Ile) that contains the anticodon CAU, in an ATP-dependent manner. Cytidine is converted to lysidine, thus changing the amino acid specificity of the tRNA from methionine to isoleucine.</text>
</comment>
<dbReference type="GO" id="GO:0005524">
    <property type="term" value="F:ATP binding"/>
    <property type="evidence" value="ECO:0007669"/>
    <property type="project" value="UniProtKB-KW"/>
</dbReference>
<dbReference type="AlphaFoldDB" id="A0AAE4I2A1"/>
<dbReference type="RefSeq" id="WP_311796770.1">
    <property type="nucleotide sequence ID" value="NZ_JARQAI010000004.1"/>
</dbReference>
<protein>
    <recommendedName>
        <fullName evidence="8">tRNA(Ile)-lysidine synthase</fullName>
        <ecNumber evidence="8">6.3.4.19</ecNumber>
    </recommendedName>
    <alternativeName>
        <fullName evidence="8">tRNA(Ile)-2-lysyl-cytidine synthase</fullName>
    </alternativeName>
    <alternativeName>
        <fullName evidence="8">tRNA(Ile)-lysidine synthetase</fullName>
    </alternativeName>
</protein>
<evidence type="ECO:0000313" key="10">
    <source>
        <dbReference type="EMBL" id="MDT2736529.1"/>
    </source>
</evidence>
<evidence type="ECO:0000313" key="11">
    <source>
        <dbReference type="Proteomes" id="UP001180842"/>
    </source>
</evidence>
<evidence type="ECO:0000259" key="9">
    <source>
        <dbReference type="SMART" id="SM00977"/>
    </source>
</evidence>
<dbReference type="EC" id="6.3.4.19" evidence="8"/>
<evidence type="ECO:0000256" key="1">
    <source>
        <dbReference type="ARBA" id="ARBA00004496"/>
    </source>
</evidence>
<dbReference type="InterPro" id="IPR012796">
    <property type="entry name" value="Lysidine-tRNA-synth_C"/>
</dbReference>
<dbReference type="SMART" id="SM00977">
    <property type="entry name" value="TilS_C"/>
    <property type="match status" value="1"/>
</dbReference>
<comment type="caution">
    <text evidence="10">The sequence shown here is derived from an EMBL/GenBank/DDBJ whole genome shotgun (WGS) entry which is preliminary data.</text>
</comment>
<dbReference type="Pfam" id="PF11734">
    <property type="entry name" value="TilS_C"/>
    <property type="match status" value="1"/>
</dbReference>
<comment type="caution">
    <text evidence="8">Lacks conserved residue(s) required for the propagation of feature annotation.</text>
</comment>
<dbReference type="HAMAP" id="MF_01161">
    <property type="entry name" value="tRNA_Ile_lys_synt"/>
    <property type="match status" value="1"/>
</dbReference>
<dbReference type="NCBIfam" id="TIGR02432">
    <property type="entry name" value="lysidine_TilS_N"/>
    <property type="match status" value="1"/>
</dbReference>